<evidence type="ECO:0000313" key="2">
    <source>
        <dbReference type="EMBL" id="KAF9883769.1"/>
    </source>
</evidence>
<feature type="region of interest" description="Disordered" evidence="1">
    <location>
        <begin position="1"/>
        <end position="29"/>
    </location>
</feature>
<reference evidence="2" key="1">
    <citation type="journal article" date="2019" name="Beilstein J. Org. Chem.">
        <title>Nanangenines: drimane sesquiterpenoids as the dominant metabolite cohort of a novel Australian fungus, Aspergillus nanangensis.</title>
        <authorList>
            <person name="Lacey H.J."/>
            <person name="Gilchrist C.L.M."/>
            <person name="Crombie A."/>
            <person name="Kalaitzis J.A."/>
            <person name="Vuong D."/>
            <person name="Rutledge P.J."/>
            <person name="Turner P."/>
            <person name="Pitt J.I."/>
            <person name="Lacey E."/>
            <person name="Chooi Y.H."/>
            <person name="Piggott A.M."/>
        </authorList>
    </citation>
    <scope>NUCLEOTIDE SEQUENCE</scope>
    <source>
        <strain evidence="2">MST-FP2251</strain>
    </source>
</reference>
<protein>
    <submittedName>
        <fullName evidence="2">Uncharacterized protein</fullName>
    </submittedName>
</protein>
<dbReference type="AlphaFoldDB" id="A0AAD4GN45"/>
<reference evidence="2" key="2">
    <citation type="submission" date="2020-02" db="EMBL/GenBank/DDBJ databases">
        <authorList>
            <person name="Gilchrist C.L.M."/>
            <person name="Chooi Y.-H."/>
        </authorList>
    </citation>
    <scope>NUCLEOTIDE SEQUENCE</scope>
    <source>
        <strain evidence="2">MST-FP2251</strain>
    </source>
</reference>
<proteinExistence type="predicted"/>
<keyword evidence="3" id="KW-1185">Reference proteome</keyword>
<dbReference type="Proteomes" id="UP001194746">
    <property type="component" value="Unassembled WGS sequence"/>
</dbReference>
<evidence type="ECO:0000256" key="1">
    <source>
        <dbReference type="SAM" id="MobiDB-lite"/>
    </source>
</evidence>
<sequence length="112" mass="12859">MPFRSKEGPASPPRPTQACRRCHHPSRHLDTDGVCRRHREVVHVHYHFYYNTGSDPHDIVSQLRDTRQLPSFIELPSDTASTAHQRRPQFGFGAGQPPPVNPDTKPTWTRRS</sequence>
<feature type="region of interest" description="Disordered" evidence="1">
    <location>
        <begin position="74"/>
        <end position="112"/>
    </location>
</feature>
<gene>
    <name evidence="2" type="ORF">FE257_002835</name>
</gene>
<dbReference type="EMBL" id="VCAU01000149">
    <property type="protein sequence ID" value="KAF9883769.1"/>
    <property type="molecule type" value="Genomic_DNA"/>
</dbReference>
<comment type="caution">
    <text evidence="2">The sequence shown here is derived from an EMBL/GenBank/DDBJ whole genome shotgun (WGS) entry which is preliminary data.</text>
</comment>
<evidence type="ECO:0000313" key="3">
    <source>
        <dbReference type="Proteomes" id="UP001194746"/>
    </source>
</evidence>
<organism evidence="2 3">
    <name type="scientific">Aspergillus nanangensis</name>
    <dbReference type="NCBI Taxonomy" id="2582783"/>
    <lineage>
        <taxon>Eukaryota</taxon>
        <taxon>Fungi</taxon>
        <taxon>Dikarya</taxon>
        <taxon>Ascomycota</taxon>
        <taxon>Pezizomycotina</taxon>
        <taxon>Eurotiomycetes</taxon>
        <taxon>Eurotiomycetidae</taxon>
        <taxon>Eurotiales</taxon>
        <taxon>Aspergillaceae</taxon>
        <taxon>Aspergillus</taxon>
        <taxon>Aspergillus subgen. Circumdati</taxon>
    </lineage>
</organism>
<accession>A0AAD4GN45</accession>
<name>A0AAD4GN45_ASPNN</name>